<dbReference type="GeneID" id="90071833"/>
<dbReference type="GO" id="GO:0005829">
    <property type="term" value="C:cytosol"/>
    <property type="evidence" value="ECO:0007669"/>
    <property type="project" value="TreeGrafter"/>
</dbReference>
<feature type="domain" description="D-isomer specific 2-hydroxyacid dehydrogenase NAD-binding" evidence="2">
    <location>
        <begin position="139"/>
        <end position="304"/>
    </location>
</feature>
<gene>
    <name evidence="3" type="ORF">DASC09_011790</name>
</gene>
<dbReference type="Gene3D" id="3.40.50.720">
    <property type="entry name" value="NAD(P)-binding Rossmann-like Domain"/>
    <property type="match status" value="2"/>
</dbReference>
<dbReference type="InterPro" id="IPR029753">
    <property type="entry name" value="D-isomer_DH_CS"/>
</dbReference>
<proteinExistence type="predicted"/>
<dbReference type="Proteomes" id="UP001360560">
    <property type="component" value="Unassembled WGS sequence"/>
</dbReference>
<evidence type="ECO:0000259" key="2">
    <source>
        <dbReference type="Pfam" id="PF02826"/>
    </source>
</evidence>
<comment type="caution">
    <text evidence="3">The sequence shown here is derived from an EMBL/GenBank/DDBJ whole genome shotgun (WGS) entry which is preliminary data.</text>
</comment>
<evidence type="ECO:0000256" key="1">
    <source>
        <dbReference type="ARBA" id="ARBA00023002"/>
    </source>
</evidence>
<evidence type="ECO:0000313" key="4">
    <source>
        <dbReference type="Proteomes" id="UP001360560"/>
    </source>
</evidence>
<dbReference type="GO" id="GO:0016618">
    <property type="term" value="F:hydroxypyruvate reductase [NAD(P)H] activity"/>
    <property type="evidence" value="ECO:0007669"/>
    <property type="project" value="TreeGrafter"/>
</dbReference>
<dbReference type="PANTHER" id="PTHR10996:SF281">
    <property type="entry name" value="D-ISOMER SPECIFIC 2-HYDROXYACID DEHYDROGENASE NAD-BINDING DOMAIN-CONTAINING PROTEIN-RELATED"/>
    <property type="match status" value="1"/>
</dbReference>
<keyword evidence="4" id="KW-1185">Reference proteome</keyword>
<dbReference type="GO" id="GO:0030267">
    <property type="term" value="F:glyoxylate reductase (NADPH) activity"/>
    <property type="evidence" value="ECO:0007669"/>
    <property type="project" value="TreeGrafter"/>
</dbReference>
<dbReference type="FunFam" id="3.40.50.720:FF:000526">
    <property type="entry name" value="D-mandelate dehydrogenase, putative"/>
    <property type="match status" value="1"/>
</dbReference>
<dbReference type="SUPFAM" id="SSF52283">
    <property type="entry name" value="Formate/glycerate dehydrogenase catalytic domain-like"/>
    <property type="match status" value="1"/>
</dbReference>
<dbReference type="InterPro" id="IPR006140">
    <property type="entry name" value="D-isomer_DH_NAD-bd"/>
</dbReference>
<reference evidence="3 4" key="1">
    <citation type="journal article" date="2023" name="Elife">
        <title>Identification of key yeast species and microbe-microbe interactions impacting larval growth of Drosophila in the wild.</title>
        <authorList>
            <person name="Mure A."/>
            <person name="Sugiura Y."/>
            <person name="Maeda R."/>
            <person name="Honda K."/>
            <person name="Sakurai N."/>
            <person name="Takahashi Y."/>
            <person name="Watada M."/>
            <person name="Katoh T."/>
            <person name="Gotoh A."/>
            <person name="Gotoh Y."/>
            <person name="Taniguchi I."/>
            <person name="Nakamura K."/>
            <person name="Hayashi T."/>
            <person name="Katayama T."/>
            <person name="Uemura T."/>
            <person name="Hattori Y."/>
        </authorList>
    </citation>
    <scope>NUCLEOTIDE SEQUENCE [LARGE SCALE GENOMIC DNA]</scope>
    <source>
        <strain evidence="3 4">SC-9</strain>
    </source>
</reference>
<dbReference type="InterPro" id="IPR036291">
    <property type="entry name" value="NAD(P)-bd_dom_sf"/>
</dbReference>
<dbReference type="SUPFAM" id="SSF51735">
    <property type="entry name" value="NAD(P)-binding Rossmann-fold domains"/>
    <property type="match status" value="1"/>
</dbReference>
<accession>A0AAV5QHL5</accession>
<protein>
    <recommendedName>
        <fullName evidence="2">D-isomer specific 2-hydroxyacid dehydrogenase NAD-binding domain-containing protein</fullName>
    </recommendedName>
</protein>
<evidence type="ECO:0000313" key="3">
    <source>
        <dbReference type="EMBL" id="GMM33854.1"/>
    </source>
</evidence>
<dbReference type="CDD" id="cd12168">
    <property type="entry name" value="Mand_dh_like"/>
    <property type="match status" value="1"/>
</dbReference>
<dbReference type="PANTHER" id="PTHR10996">
    <property type="entry name" value="2-HYDROXYACID DEHYDROGENASE-RELATED"/>
    <property type="match status" value="1"/>
</dbReference>
<dbReference type="Pfam" id="PF02826">
    <property type="entry name" value="2-Hacid_dh_C"/>
    <property type="match status" value="1"/>
</dbReference>
<sequence length="345" mass="38524">MAKPLVLQLGGPIRYNLQQYSQFSQTFDIVEVKDLARPQFKQALSNGTFGQFYAVYRPFWNDGFQMGQWDKELIDLLPSSCKIIAMAGAGFDWIDIDYLSSKGIVYCNGGWGPTEAVGDNAIWHILSTFRNFCWSFKAAASCDKQQFLDAHTNCVLTAFNPMGHTLGIIGMGKIGYRIAEKANKGLAMKIAYYDLFQRPREQERAIEATYYKNLEELLAVSDCVVLATPAFADKFMNRQVFSKFKKGARFVNIARGKLVDTDALVDAINSGHIYAAGLDVFYDEPQVPKQLAELKTVSLTCHNAGGSISTWIFFEKSGMDNISSFYRHGKAVSPVNLGLLNKSKL</sequence>
<keyword evidence="1" id="KW-0560">Oxidoreductase</keyword>
<organism evidence="3 4">
    <name type="scientific">Saccharomycopsis crataegensis</name>
    <dbReference type="NCBI Taxonomy" id="43959"/>
    <lineage>
        <taxon>Eukaryota</taxon>
        <taxon>Fungi</taxon>
        <taxon>Dikarya</taxon>
        <taxon>Ascomycota</taxon>
        <taxon>Saccharomycotina</taxon>
        <taxon>Saccharomycetes</taxon>
        <taxon>Saccharomycopsidaceae</taxon>
        <taxon>Saccharomycopsis</taxon>
    </lineage>
</organism>
<dbReference type="AlphaFoldDB" id="A0AAV5QHL5"/>
<dbReference type="InterPro" id="IPR050223">
    <property type="entry name" value="D-isomer_2-hydroxyacid_DH"/>
</dbReference>
<dbReference type="RefSeq" id="XP_064850854.1">
    <property type="nucleotide sequence ID" value="XM_064994782.1"/>
</dbReference>
<name>A0AAV5QHL5_9ASCO</name>
<dbReference type="PROSITE" id="PS00671">
    <property type="entry name" value="D_2_HYDROXYACID_DH_3"/>
    <property type="match status" value="1"/>
</dbReference>
<dbReference type="GO" id="GO:0051287">
    <property type="term" value="F:NAD binding"/>
    <property type="evidence" value="ECO:0007669"/>
    <property type="project" value="InterPro"/>
</dbReference>
<dbReference type="EMBL" id="BTFZ01000002">
    <property type="protein sequence ID" value="GMM33854.1"/>
    <property type="molecule type" value="Genomic_DNA"/>
</dbReference>